<evidence type="ECO:0000256" key="2">
    <source>
        <dbReference type="ARBA" id="ARBA00005417"/>
    </source>
</evidence>
<dbReference type="AlphaFoldDB" id="A0A831ZSQ9"/>
<keyword evidence="8" id="KW-0472">Membrane</keyword>
<sequence length="566" mass="62669">MHWQATPVAPRRSSEAVLFQLDDVSYTYPDGKEALRGVSLSVLYGEKIALVGQNGSGKTTLAKVLCGLIGPSRGRVIFDGRTVGKDALSDLRRRVGILFQDPDDHLFCNRLADDVAFGPLNDGVSPEEASAIVSEMLDLVGLGAHAAKAPHHLSYGQRKRAALAAILARRPSVLILDEPTANLDSRNTEMLLDVLHRFSGTLLCISHDLMFLYGLCQRAVVLHRGAVHHDTDFEALIAHRPSLREHGLDFTFRFLCCSGHHDVAFRGEPDHEAFSKRAQEKFHAESAASSPLGHALRPRARPMEKPVLDPMEERTGPPLIALEDYCYRYPDGTWGLRRVCLHMKDGERIALLGENGAGKSTLASVLVGIRTGRGVYRFRGQPVRGRVRKELWRSVGIVFQDSMDQMVSSSCFDEVAFGLKHLGFTEPRLSRRVHEALARVGLDGMAERVPHHLSAGERKRLSLAAVLAMEPRVLILDEPTANLDPENEERLLRILDDLSTTLILISHDICFVSALTDRTVVLHQGCVVQDLPTAHFLMDDGLQSLYGLDVTYHNRCCRQILSLHGV</sequence>
<dbReference type="GO" id="GO:0043190">
    <property type="term" value="C:ATP-binding cassette (ABC) transporter complex"/>
    <property type="evidence" value="ECO:0007669"/>
    <property type="project" value="TreeGrafter"/>
</dbReference>
<feature type="domain" description="ABC transporter" evidence="9">
    <location>
        <begin position="19"/>
        <end position="249"/>
    </location>
</feature>
<dbReference type="EMBL" id="DSTK01000034">
    <property type="protein sequence ID" value="HFK97889.1"/>
    <property type="molecule type" value="Genomic_DNA"/>
</dbReference>
<dbReference type="SUPFAM" id="SSF52540">
    <property type="entry name" value="P-loop containing nucleoside triphosphate hydrolases"/>
    <property type="match status" value="2"/>
</dbReference>
<dbReference type="InterPro" id="IPR003593">
    <property type="entry name" value="AAA+_ATPase"/>
</dbReference>
<dbReference type="PANTHER" id="PTHR43553">
    <property type="entry name" value="HEAVY METAL TRANSPORTER"/>
    <property type="match status" value="1"/>
</dbReference>
<evidence type="ECO:0000256" key="8">
    <source>
        <dbReference type="ARBA" id="ARBA00023136"/>
    </source>
</evidence>
<dbReference type="InterPro" id="IPR015856">
    <property type="entry name" value="ABC_transpr_CbiO/EcfA_su"/>
</dbReference>
<evidence type="ECO:0000256" key="7">
    <source>
        <dbReference type="ARBA" id="ARBA00022967"/>
    </source>
</evidence>
<keyword evidence="3" id="KW-0813">Transport</keyword>
<evidence type="ECO:0000256" key="6">
    <source>
        <dbReference type="ARBA" id="ARBA00022840"/>
    </source>
</evidence>
<reference evidence="10" key="1">
    <citation type="journal article" date="2020" name="mSystems">
        <title>Genome- and Community-Level Interaction Insights into Carbon Utilization and Element Cycling Functions of Hydrothermarchaeota in Hydrothermal Sediment.</title>
        <authorList>
            <person name="Zhou Z."/>
            <person name="Liu Y."/>
            <person name="Xu W."/>
            <person name="Pan J."/>
            <person name="Luo Z.H."/>
            <person name="Li M."/>
        </authorList>
    </citation>
    <scope>NUCLEOTIDE SEQUENCE [LARGE SCALE GENOMIC DNA]</scope>
    <source>
        <strain evidence="10">SpSt-456</strain>
    </source>
</reference>
<name>A0A831ZSQ9_9BACT</name>
<dbReference type="InterPro" id="IPR017871">
    <property type="entry name" value="ABC_transporter-like_CS"/>
</dbReference>
<dbReference type="Pfam" id="PF00005">
    <property type="entry name" value="ABC_tran"/>
    <property type="match status" value="2"/>
</dbReference>
<dbReference type="GO" id="GO:0042626">
    <property type="term" value="F:ATPase-coupled transmembrane transporter activity"/>
    <property type="evidence" value="ECO:0007669"/>
    <property type="project" value="TreeGrafter"/>
</dbReference>
<dbReference type="InterPro" id="IPR003439">
    <property type="entry name" value="ABC_transporter-like_ATP-bd"/>
</dbReference>
<dbReference type="Gene3D" id="3.40.50.300">
    <property type="entry name" value="P-loop containing nucleotide triphosphate hydrolases"/>
    <property type="match status" value="2"/>
</dbReference>
<dbReference type="NCBIfam" id="NF010167">
    <property type="entry name" value="PRK13648.1"/>
    <property type="match status" value="2"/>
</dbReference>
<dbReference type="PROSITE" id="PS50893">
    <property type="entry name" value="ABC_TRANSPORTER_2"/>
    <property type="match status" value="2"/>
</dbReference>
<evidence type="ECO:0000259" key="9">
    <source>
        <dbReference type="PROSITE" id="PS50893"/>
    </source>
</evidence>
<dbReference type="InterPro" id="IPR027417">
    <property type="entry name" value="P-loop_NTPase"/>
</dbReference>
<dbReference type="SMART" id="SM00382">
    <property type="entry name" value="AAA"/>
    <property type="match status" value="2"/>
</dbReference>
<keyword evidence="5" id="KW-0547">Nucleotide-binding</keyword>
<evidence type="ECO:0000256" key="4">
    <source>
        <dbReference type="ARBA" id="ARBA00022475"/>
    </source>
</evidence>
<comment type="similarity">
    <text evidence="2">Belongs to the ABC transporter superfamily.</text>
</comment>
<gene>
    <name evidence="10" type="ORF">ENS06_11295</name>
</gene>
<proteinExistence type="inferred from homology"/>
<evidence type="ECO:0000256" key="3">
    <source>
        <dbReference type="ARBA" id="ARBA00022448"/>
    </source>
</evidence>
<protein>
    <submittedName>
        <fullName evidence="10">Energy-coupling factor ABC transporter ATP-binding protein</fullName>
    </submittedName>
</protein>
<comment type="subcellular location">
    <subcellularLocation>
        <location evidence="1">Cell membrane</location>
    </subcellularLocation>
</comment>
<evidence type="ECO:0000256" key="5">
    <source>
        <dbReference type="ARBA" id="ARBA00022741"/>
    </source>
</evidence>
<evidence type="ECO:0000313" key="10">
    <source>
        <dbReference type="EMBL" id="HFK97889.1"/>
    </source>
</evidence>
<dbReference type="PANTHER" id="PTHR43553:SF24">
    <property type="entry name" value="ENERGY-COUPLING FACTOR TRANSPORTER ATP-BINDING PROTEIN ECFA1"/>
    <property type="match status" value="1"/>
</dbReference>
<evidence type="ECO:0000256" key="1">
    <source>
        <dbReference type="ARBA" id="ARBA00004236"/>
    </source>
</evidence>
<keyword evidence="4" id="KW-1003">Cell membrane</keyword>
<dbReference type="GO" id="GO:0005524">
    <property type="term" value="F:ATP binding"/>
    <property type="evidence" value="ECO:0007669"/>
    <property type="project" value="UniProtKB-KW"/>
</dbReference>
<dbReference type="PROSITE" id="PS00211">
    <property type="entry name" value="ABC_TRANSPORTER_1"/>
    <property type="match status" value="2"/>
</dbReference>
<keyword evidence="7" id="KW-1278">Translocase</keyword>
<dbReference type="InterPro" id="IPR050095">
    <property type="entry name" value="ECF_ABC_transporter_ATP-bd"/>
</dbReference>
<keyword evidence="6 10" id="KW-0067">ATP-binding</keyword>
<accession>A0A831ZSQ9</accession>
<organism evidence="10">
    <name type="scientific">Desulfacinum infernum</name>
    <dbReference type="NCBI Taxonomy" id="35837"/>
    <lineage>
        <taxon>Bacteria</taxon>
        <taxon>Pseudomonadati</taxon>
        <taxon>Thermodesulfobacteriota</taxon>
        <taxon>Syntrophobacteria</taxon>
        <taxon>Syntrophobacterales</taxon>
        <taxon>Syntrophobacteraceae</taxon>
        <taxon>Desulfacinum</taxon>
    </lineage>
</organism>
<comment type="caution">
    <text evidence="10">The sequence shown here is derived from an EMBL/GenBank/DDBJ whole genome shotgun (WGS) entry which is preliminary data.</text>
</comment>
<feature type="domain" description="ABC transporter" evidence="9">
    <location>
        <begin position="320"/>
        <end position="549"/>
    </location>
</feature>
<dbReference type="FunFam" id="3.40.50.300:FF:000224">
    <property type="entry name" value="Energy-coupling factor transporter ATP-binding protein EcfA"/>
    <property type="match status" value="1"/>
</dbReference>
<dbReference type="CDD" id="cd03225">
    <property type="entry name" value="ABC_cobalt_CbiO_domain1"/>
    <property type="match status" value="2"/>
</dbReference>
<dbReference type="GO" id="GO:0016887">
    <property type="term" value="F:ATP hydrolysis activity"/>
    <property type="evidence" value="ECO:0007669"/>
    <property type="project" value="InterPro"/>
</dbReference>